<dbReference type="InterPro" id="IPR019974">
    <property type="entry name" value="XPG_CS"/>
</dbReference>
<evidence type="ECO:0000256" key="5">
    <source>
        <dbReference type="ARBA" id="ARBA00022722"/>
    </source>
</evidence>
<feature type="compositionally biased region" description="Basic and acidic residues" evidence="23">
    <location>
        <begin position="397"/>
        <end position="410"/>
    </location>
</feature>
<dbReference type="GO" id="GO:0002376">
    <property type="term" value="P:immune system process"/>
    <property type="evidence" value="ECO:0007669"/>
    <property type="project" value="UniProtKB-KW"/>
</dbReference>
<proteinExistence type="inferred from homology"/>
<evidence type="ECO:0000256" key="10">
    <source>
        <dbReference type="ARBA" id="ARBA00022801"/>
    </source>
</evidence>
<feature type="domain" description="XPG-I" evidence="24">
    <location>
        <begin position="145"/>
        <end position="215"/>
    </location>
</feature>
<dbReference type="SMART" id="SM00484">
    <property type="entry name" value="XPGI"/>
    <property type="match status" value="1"/>
</dbReference>
<evidence type="ECO:0000259" key="25">
    <source>
        <dbReference type="SMART" id="SM00485"/>
    </source>
</evidence>
<evidence type="ECO:0000256" key="22">
    <source>
        <dbReference type="RuleBase" id="RU910737"/>
    </source>
</evidence>
<dbReference type="GO" id="GO:0006310">
    <property type="term" value="P:DNA recombination"/>
    <property type="evidence" value="ECO:0007669"/>
    <property type="project" value="TreeGrafter"/>
</dbReference>
<evidence type="ECO:0000256" key="15">
    <source>
        <dbReference type="ARBA" id="ARBA00022990"/>
    </source>
</evidence>
<evidence type="ECO:0000256" key="7">
    <source>
        <dbReference type="ARBA" id="ARBA00022759"/>
    </source>
</evidence>
<dbReference type="SUPFAM" id="SSF88723">
    <property type="entry name" value="PIN domain-like"/>
    <property type="match status" value="1"/>
</dbReference>
<organism evidence="26 27">
    <name type="scientific">Eptatretus burgeri</name>
    <name type="common">Inshore hagfish</name>
    <dbReference type="NCBI Taxonomy" id="7764"/>
    <lineage>
        <taxon>Eukaryota</taxon>
        <taxon>Metazoa</taxon>
        <taxon>Chordata</taxon>
        <taxon>Craniata</taxon>
        <taxon>Vertebrata</taxon>
        <taxon>Cyclostomata</taxon>
        <taxon>Myxini</taxon>
        <taxon>Myxiniformes</taxon>
        <taxon>Myxinidae</taxon>
        <taxon>Eptatretinae</taxon>
        <taxon>Eptatretus</taxon>
    </lineage>
</organism>
<keyword evidence="9 22" id="KW-0228">DNA excision</keyword>
<dbReference type="GO" id="GO:0046872">
    <property type="term" value="F:metal ion binding"/>
    <property type="evidence" value="ECO:0007669"/>
    <property type="project" value="UniProtKB-UniRule"/>
</dbReference>
<keyword evidence="8 22" id="KW-0227">DNA damage</keyword>
<dbReference type="Pfam" id="PF00867">
    <property type="entry name" value="XPG_I"/>
    <property type="match status" value="1"/>
</dbReference>
<comment type="cofactor">
    <cofactor evidence="22">
        <name>Mg(2+)</name>
        <dbReference type="ChEBI" id="CHEBI:18420"/>
    </cofactor>
    <text evidence="22">Binds 2 magnesium ions per subunit. They probably participate in the reaction catalyzed by the enzyme. May bind an additional third magnesium ion after substrate binding.</text>
</comment>
<dbReference type="PROSITE" id="PS00841">
    <property type="entry name" value="XPG_1"/>
    <property type="match status" value="1"/>
</dbReference>
<dbReference type="CDD" id="cd09908">
    <property type="entry name" value="H3TH_EXO1"/>
    <property type="match status" value="1"/>
</dbReference>
<dbReference type="InterPro" id="IPR029060">
    <property type="entry name" value="PIN-like_dom_sf"/>
</dbReference>
<keyword evidence="7" id="KW-0255">Endonuclease</keyword>
<dbReference type="InterPro" id="IPR037315">
    <property type="entry name" value="EXO1_H3TH"/>
</dbReference>
<dbReference type="EC" id="3.1.-.-" evidence="22"/>
<dbReference type="Gene3D" id="1.10.150.20">
    <property type="entry name" value="5' to 3' exonuclease, C-terminal subdomain"/>
    <property type="match status" value="1"/>
</dbReference>
<keyword evidence="10 22" id="KW-0378">Hydrolase</keyword>
<evidence type="ECO:0000256" key="12">
    <source>
        <dbReference type="ARBA" id="ARBA00022842"/>
    </source>
</evidence>
<keyword evidence="6 22" id="KW-0479">Metal-binding</keyword>
<keyword evidence="18 22" id="KW-0539">Nucleus</keyword>
<keyword evidence="19" id="KW-0469">Meiosis</keyword>
<dbReference type="Ensembl" id="ENSEBUT00000023640.1">
    <property type="protein sequence ID" value="ENSEBUP00000023064.1"/>
    <property type="gene ID" value="ENSEBUG00000014211.1"/>
</dbReference>
<dbReference type="PANTHER" id="PTHR11081:SF8">
    <property type="entry name" value="EXONUCLEASE 1"/>
    <property type="match status" value="1"/>
</dbReference>
<evidence type="ECO:0000256" key="20">
    <source>
        <dbReference type="ARBA" id="ARBA00057694"/>
    </source>
</evidence>
<comment type="similarity">
    <text evidence="2 22">Belongs to the XPG/RAD2 endonuclease family. EXO1 subfamily.</text>
</comment>
<feature type="region of interest" description="Disordered" evidence="23">
    <location>
        <begin position="759"/>
        <end position="789"/>
    </location>
</feature>
<keyword evidence="14 22" id="KW-0267">Excision nuclease</keyword>
<dbReference type="GO" id="GO:0006298">
    <property type="term" value="P:mismatch repair"/>
    <property type="evidence" value="ECO:0007669"/>
    <property type="project" value="TreeGrafter"/>
</dbReference>
<dbReference type="GO" id="GO:0035312">
    <property type="term" value="F:5'-3' DNA exonuclease activity"/>
    <property type="evidence" value="ECO:0007669"/>
    <property type="project" value="UniProtKB-UniRule"/>
</dbReference>
<evidence type="ECO:0000256" key="18">
    <source>
        <dbReference type="ARBA" id="ARBA00023242"/>
    </source>
</evidence>
<dbReference type="FunFam" id="3.40.50.1010:FF:000111">
    <property type="entry name" value="Exonuclease 1"/>
    <property type="match status" value="1"/>
</dbReference>
<comment type="subcellular location">
    <subcellularLocation>
        <location evidence="1 22">Nucleus</location>
    </subcellularLocation>
</comment>
<dbReference type="PRINTS" id="PR00853">
    <property type="entry name" value="XPGRADSUPER"/>
</dbReference>
<dbReference type="Proteomes" id="UP000694388">
    <property type="component" value="Unplaced"/>
</dbReference>
<feature type="region of interest" description="Disordered" evidence="23">
    <location>
        <begin position="385"/>
        <end position="410"/>
    </location>
</feature>
<comment type="subunit">
    <text evidence="21">Interacts with the MLH1-PMS2 heterodimer via MLH1. Interacts with MSH3. Interacts with the MSH2-MSH6 heterodimer via MSH2, and this interaction may increase the processivity of the 5'-&gt;3' exonuclease activity. Interacts with PCNA, and this interaction may both stimulate the cryptic 3'-&gt;5' exonuclease activity and suppress the 5'-&gt;3' exonuclease activity. Interacts with WRN, and this interaction stimulates both the 5'-&gt;3' exonuclease activity and cleavage of 5'-overhanging flap structures. Interacts with RECQL/RECQ1, and this interaction stimulates cleavage of 5'-overhanging flap structures. Interacts with DNA helicase ZGRF1; the interaction is increased following DNA damage induction.</text>
</comment>
<dbReference type="InterPro" id="IPR008918">
    <property type="entry name" value="HhH2"/>
</dbReference>
<keyword evidence="13" id="KW-0391">Immunity</keyword>
<dbReference type="InterPro" id="IPR006086">
    <property type="entry name" value="XPG-I_dom"/>
</dbReference>
<keyword evidence="5 22" id="KW-0540">Nuclease</keyword>
<dbReference type="GO" id="GO:0017108">
    <property type="term" value="F:5'-flap endonuclease activity"/>
    <property type="evidence" value="ECO:0007669"/>
    <property type="project" value="TreeGrafter"/>
</dbReference>
<dbReference type="GO" id="GO:0005634">
    <property type="term" value="C:nucleus"/>
    <property type="evidence" value="ECO:0007669"/>
    <property type="project" value="UniProtKB-SubCell"/>
</dbReference>
<keyword evidence="12 22" id="KW-0460">Magnesium</keyword>
<evidence type="ECO:0000256" key="19">
    <source>
        <dbReference type="ARBA" id="ARBA00023254"/>
    </source>
</evidence>
<evidence type="ECO:0000256" key="21">
    <source>
        <dbReference type="ARBA" id="ARBA00064664"/>
    </source>
</evidence>
<dbReference type="InterPro" id="IPR006084">
    <property type="entry name" value="XPG/Rad2"/>
</dbReference>
<dbReference type="Gene3D" id="3.40.50.1010">
    <property type="entry name" value="5'-nuclease"/>
    <property type="match status" value="1"/>
</dbReference>
<evidence type="ECO:0000256" key="9">
    <source>
        <dbReference type="ARBA" id="ARBA00022769"/>
    </source>
</evidence>
<reference evidence="26" key="1">
    <citation type="submission" date="2025-08" db="UniProtKB">
        <authorList>
            <consortium name="Ensembl"/>
        </authorList>
    </citation>
    <scope>IDENTIFICATION</scope>
</reference>
<keyword evidence="15" id="KW-0007">Acetylation</keyword>
<comment type="function">
    <text evidence="20">5'-&gt;3' double-stranded DNA exonuclease which may also possess a cryptic 3'-&gt;5' double-stranded DNA exonuclease activity. Functions in DNA mismatch repair (MMR) to excise mismatch-containing DNA tracts directed by strand breaks located either 5' or 3' to the mismatch. Also exhibits endonuclease activity against 5'-overhanging flap structures similar to those generated by displacement synthesis when DNA polymerase encounters the 5'-end of a downstream Okazaki fragment. Required for somatic hypermutation (SHM) and class switch recombination (CSR) of immunoglobulin genes. Essential for male and female meiosis.</text>
</comment>
<dbReference type="SMART" id="SM00279">
    <property type="entry name" value="HhH2"/>
    <property type="match status" value="1"/>
</dbReference>
<feature type="region of interest" description="Disordered" evidence="23">
    <location>
        <begin position="663"/>
        <end position="724"/>
    </location>
</feature>
<accession>A0A8C4R1Q6</accession>
<keyword evidence="17 22" id="KW-0234">DNA repair</keyword>
<dbReference type="FunFam" id="1.10.150.20:FF:000011">
    <property type="entry name" value="exonuclease 1"/>
    <property type="match status" value="1"/>
</dbReference>
<evidence type="ECO:0000256" key="1">
    <source>
        <dbReference type="ARBA" id="ARBA00004123"/>
    </source>
</evidence>
<evidence type="ECO:0000256" key="6">
    <source>
        <dbReference type="ARBA" id="ARBA00022723"/>
    </source>
</evidence>
<keyword evidence="16 22" id="KW-0238">DNA-binding</keyword>
<dbReference type="PROSITE" id="PS00842">
    <property type="entry name" value="XPG_2"/>
    <property type="match status" value="1"/>
</dbReference>
<dbReference type="Pfam" id="PF00752">
    <property type="entry name" value="XPG_N"/>
    <property type="match status" value="1"/>
</dbReference>
<name>A0A8C4R1Q6_EPTBU</name>
<dbReference type="CDD" id="cd09857">
    <property type="entry name" value="PIN_EXO1"/>
    <property type="match status" value="1"/>
</dbReference>
<dbReference type="PANTHER" id="PTHR11081">
    <property type="entry name" value="FLAP ENDONUCLEASE FAMILY MEMBER"/>
    <property type="match status" value="1"/>
</dbReference>
<feature type="compositionally biased region" description="Polar residues" evidence="23">
    <location>
        <begin position="473"/>
        <end position="493"/>
    </location>
</feature>
<dbReference type="GO" id="GO:0003677">
    <property type="term" value="F:DNA binding"/>
    <property type="evidence" value="ECO:0007669"/>
    <property type="project" value="UniProtKB-UniRule"/>
</dbReference>
<evidence type="ECO:0000256" key="4">
    <source>
        <dbReference type="ARBA" id="ARBA00022553"/>
    </source>
</evidence>
<feature type="region of interest" description="Disordered" evidence="23">
    <location>
        <begin position="466"/>
        <end position="495"/>
    </location>
</feature>
<keyword evidence="4" id="KW-0597">Phosphoprotein</keyword>
<evidence type="ECO:0000313" key="27">
    <source>
        <dbReference type="Proteomes" id="UP000694388"/>
    </source>
</evidence>
<dbReference type="GeneTree" id="ENSGT00510000047676"/>
<keyword evidence="27" id="KW-1185">Reference proteome</keyword>
<dbReference type="SUPFAM" id="SSF47807">
    <property type="entry name" value="5' to 3' exonuclease, C-terminal subdomain"/>
    <property type="match status" value="1"/>
</dbReference>
<evidence type="ECO:0000256" key="16">
    <source>
        <dbReference type="ARBA" id="ARBA00023125"/>
    </source>
</evidence>
<feature type="compositionally biased region" description="Polar residues" evidence="23">
    <location>
        <begin position="689"/>
        <end position="715"/>
    </location>
</feature>
<dbReference type="SMART" id="SM00485">
    <property type="entry name" value="XPGN"/>
    <property type="match status" value="1"/>
</dbReference>
<evidence type="ECO:0000256" key="8">
    <source>
        <dbReference type="ARBA" id="ARBA00022763"/>
    </source>
</evidence>
<evidence type="ECO:0000256" key="2">
    <source>
        <dbReference type="ARBA" id="ARBA00010563"/>
    </source>
</evidence>
<evidence type="ECO:0000256" key="11">
    <source>
        <dbReference type="ARBA" id="ARBA00022839"/>
    </source>
</evidence>
<dbReference type="InterPro" id="IPR036279">
    <property type="entry name" value="5-3_exonuclease_C_sf"/>
</dbReference>
<evidence type="ECO:0000259" key="24">
    <source>
        <dbReference type="SMART" id="SM00484"/>
    </source>
</evidence>
<evidence type="ECO:0000256" key="23">
    <source>
        <dbReference type="SAM" id="MobiDB-lite"/>
    </source>
</evidence>
<protein>
    <recommendedName>
        <fullName evidence="3 22">Exonuclease 1</fullName>
        <ecNumber evidence="22">3.1.-.-</ecNumber>
    </recommendedName>
</protein>
<feature type="domain" description="XPG N-terminal" evidence="25">
    <location>
        <begin position="8"/>
        <end position="106"/>
    </location>
</feature>
<evidence type="ECO:0000313" key="26">
    <source>
        <dbReference type="Ensembl" id="ENSEBUP00000023064.1"/>
    </source>
</evidence>
<dbReference type="InterPro" id="IPR006085">
    <property type="entry name" value="XPG_DNA_repair_N"/>
</dbReference>
<evidence type="ECO:0000256" key="14">
    <source>
        <dbReference type="ARBA" id="ARBA00022881"/>
    </source>
</evidence>
<dbReference type="InterPro" id="IPR044752">
    <property type="entry name" value="PIN-like_EXO1"/>
</dbReference>
<evidence type="ECO:0000256" key="17">
    <source>
        <dbReference type="ARBA" id="ARBA00023204"/>
    </source>
</evidence>
<feature type="compositionally biased region" description="Low complexity" evidence="23">
    <location>
        <begin position="668"/>
        <end position="682"/>
    </location>
</feature>
<evidence type="ECO:0000256" key="13">
    <source>
        <dbReference type="ARBA" id="ARBA00022859"/>
    </source>
</evidence>
<reference evidence="26" key="2">
    <citation type="submission" date="2025-09" db="UniProtKB">
        <authorList>
            <consortium name="Ensembl"/>
        </authorList>
    </citation>
    <scope>IDENTIFICATION</scope>
</reference>
<dbReference type="GO" id="GO:0051321">
    <property type="term" value="P:meiotic cell cycle"/>
    <property type="evidence" value="ECO:0007669"/>
    <property type="project" value="UniProtKB-KW"/>
</dbReference>
<keyword evidence="11 22" id="KW-0269">Exonuclease</keyword>
<dbReference type="AlphaFoldDB" id="A0A8C4R1Q6"/>
<sequence>MWTYSATMGIQGLLQFLKDATDQVNIKKYKGHTVAVDTYCWIHKGAFSCSDELAKGKNTDQYVSYCMKYIEMMLSFEVKPILVFDGCTLPSKFEVEKLRKQRRQESLQRGRQLLREGKTSEARKYFNRCINVTPHMALQVMKAARARGVDCLVAPYEADAQLAYLNITGIAQAVITEDSDLLAFGCDRVIIKMNTVGDGLEISRQQLGRVKQLGGFTEEKFRHMCILAGCDYLPSIHGIGLRKASKLLQLSTNPDITKVIRKMGHYLKMNVTVPDEYLKGFQQAENTFRHQLIFDPLSLRLLPLHPYPEGIDPKHLHYAGPVISNDKALQIALGNININTMNKICDFAPGVVQKTTPWKTDNWASKNTSKAVPHQLSIWDPNYKPQGKFGSGVKPPNPHDQRQSTQGKEKVIELPQLRMQVVNKRLREDESLMSGVDLLSQYNVPATKQMSQELCFTNKNDYKGQKESKRKCQVTSDQQSEYFPSGNESTLDDSTLGGLSGILQKKRKTQDTTVALGTRSRFFSNSKPRECEGRKTKELVATAMTMGKLFCAEDADTEDPIHSNDALIKFSPSKPETIMPEDDFQAKQSEEAAVEIEHGTQGQRGSCGAFTWPNVKEDEENTRKTDSVVGILSQFKMQPVHQKSMASRNPFAVVNRLASNSMTKETQSFDSGFSEESTSSSDKLFPFSGSPNSWEETCSSQTETFSQNSDATVNSDHGDDGDDGLETECLSRKPTIPLVHMKSPGLSRFISLSTLRNRPANHMGKAKASGLSRKRYPNRSHLGEKRQEEKKQMTLTTLWQDYSFNTVVDKLPSARNLLPLSPVKDIGARLLATEKNKQLQTWN</sequence>
<evidence type="ECO:0000256" key="3">
    <source>
        <dbReference type="ARBA" id="ARBA00020324"/>
    </source>
</evidence>